<dbReference type="InterPro" id="IPR036259">
    <property type="entry name" value="MFS_trans_sf"/>
</dbReference>
<feature type="transmembrane region" description="Helical" evidence="4">
    <location>
        <begin position="97"/>
        <end position="119"/>
    </location>
</feature>
<feature type="transmembrane region" description="Helical" evidence="4">
    <location>
        <begin position="265"/>
        <end position="281"/>
    </location>
</feature>
<dbReference type="SUPFAM" id="SSF103473">
    <property type="entry name" value="MFS general substrate transporter"/>
    <property type="match status" value="1"/>
</dbReference>
<dbReference type="PROSITE" id="PS50850">
    <property type="entry name" value="MFS"/>
    <property type="match status" value="1"/>
</dbReference>
<evidence type="ECO:0000256" key="1">
    <source>
        <dbReference type="ARBA" id="ARBA00022692"/>
    </source>
</evidence>
<dbReference type="PANTHER" id="PTHR23521">
    <property type="entry name" value="TRANSPORTER MFS SUPERFAMILY"/>
    <property type="match status" value="1"/>
</dbReference>
<evidence type="ECO:0000313" key="6">
    <source>
        <dbReference type="EMBL" id="AUM74309.1"/>
    </source>
</evidence>
<feature type="transmembrane region" description="Helical" evidence="4">
    <location>
        <begin position="355"/>
        <end position="372"/>
    </location>
</feature>
<feature type="transmembrane region" description="Helical" evidence="4">
    <location>
        <begin position="287"/>
        <end position="310"/>
    </location>
</feature>
<dbReference type="Pfam" id="PF07690">
    <property type="entry name" value="MFS_1"/>
    <property type="match status" value="1"/>
</dbReference>
<feature type="transmembrane region" description="Helical" evidence="4">
    <location>
        <begin position="131"/>
        <end position="150"/>
    </location>
</feature>
<evidence type="ECO:0000256" key="4">
    <source>
        <dbReference type="SAM" id="Phobius"/>
    </source>
</evidence>
<dbReference type="EMBL" id="CP025583">
    <property type="protein sequence ID" value="AUM74309.1"/>
    <property type="molecule type" value="Genomic_DNA"/>
</dbReference>
<dbReference type="AlphaFoldDB" id="A0A2K9MF87"/>
<feature type="transmembrane region" description="Helical" evidence="4">
    <location>
        <begin position="199"/>
        <end position="223"/>
    </location>
</feature>
<dbReference type="InterPro" id="IPR020846">
    <property type="entry name" value="MFS_dom"/>
</dbReference>
<keyword evidence="3 4" id="KW-0472">Membrane</keyword>
<dbReference type="Gene3D" id="1.20.1250.20">
    <property type="entry name" value="MFS general substrate transporter like domains"/>
    <property type="match status" value="2"/>
</dbReference>
<feature type="transmembrane region" description="Helical" evidence="4">
    <location>
        <begin position="235"/>
        <end position="253"/>
    </location>
</feature>
<dbReference type="RefSeq" id="WP_101499655.1">
    <property type="nucleotide sequence ID" value="NZ_CP025583.1"/>
</dbReference>
<organism evidence="6 7">
    <name type="scientific">Paracoccus jeotgali</name>
    <dbReference type="NCBI Taxonomy" id="2065379"/>
    <lineage>
        <taxon>Bacteria</taxon>
        <taxon>Pseudomonadati</taxon>
        <taxon>Pseudomonadota</taxon>
        <taxon>Alphaproteobacteria</taxon>
        <taxon>Rhodobacterales</taxon>
        <taxon>Paracoccaceae</taxon>
        <taxon>Paracoccus</taxon>
    </lineage>
</organism>
<gene>
    <name evidence="6" type="ORF">CYR75_08530</name>
</gene>
<dbReference type="CDD" id="cd17477">
    <property type="entry name" value="MFS_YcaD_like"/>
    <property type="match status" value="1"/>
</dbReference>
<keyword evidence="7" id="KW-1185">Reference proteome</keyword>
<protein>
    <submittedName>
        <fullName evidence="6">MFS transporter</fullName>
    </submittedName>
</protein>
<dbReference type="GO" id="GO:0022857">
    <property type="term" value="F:transmembrane transporter activity"/>
    <property type="evidence" value="ECO:0007669"/>
    <property type="project" value="InterPro"/>
</dbReference>
<name>A0A2K9MF87_9RHOB</name>
<dbReference type="KEGG" id="paru:CYR75_08530"/>
<reference evidence="7" key="1">
    <citation type="submission" date="2017-12" db="EMBL/GenBank/DDBJ databases">
        <title>Genomic analysis of Paracoccus sp. CBA4604.</title>
        <authorList>
            <person name="Roh S.W."/>
            <person name="Kim J.Y."/>
            <person name="Kim J.S."/>
        </authorList>
    </citation>
    <scope>NUCLEOTIDE SEQUENCE [LARGE SCALE GENOMIC DNA]</scope>
    <source>
        <strain evidence="7">CBA4604</strain>
    </source>
</reference>
<accession>A0A2K9MF87</accession>
<feature type="transmembrane region" description="Helical" evidence="4">
    <location>
        <begin position="73"/>
        <end position="91"/>
    </location>
</feature>
<feature type="transmembrane region" description="Helical" evidence="4">
    <location>
        <begin position="156"/>
        <end position="179"/>
    </location>
</feature>
<keyword evidence="2 4" id="KW-1133">Transmembrane helix</keyword>
<dbReference type="GO" id="GO:0005886">
    <property type="term" value="C:plasma membrane"/>
    <property type="evidence" value="ECO:0007669"/>
    <property type="project" value="TreeGrafter"/>
</dbReference>
<proteinExistence type="predicted"/>
<evidence type="ECO:0000256" key="3">
    <source>
        <dbReference type="ARBA" id="ARBA00023136"/>
    </source>
</evidence>
<evidence type="ECO:0000256" key="2">
    <source>
        <dbReference type="ARBA" id="ARBA00022989"/>
    </source>
</evidence>
<dbReference type="Proteomes" id="UP000234882">
    <property type="component" value="Chromosome"/>
</dbReference>
<keyword evidence="1 4" id="KW-0812">Transmembrane</keyword>
<dbReference type="OrthoDB" id="9810614at2"/>
<feature type="transmembrane region" description="Helical" evidence="4">
    <location>
        <begin position="322"/>
        <end position="343"/>
    </location>
</feature>
<sequence>MISVLRTTWPLLLGVMLLLVGNGMQGTLLGIRGGIESISTDRMSVVMASYFAGFLLGSRTAPALIQRVGHVRVFAALGSLISAVLILYAAVPNWVAWSFLRLLIGFSFSGVYITAESWLNASTSNENRGQAMSAYMIVQMTGLVSAQFLVNLGDPGGFLLFILPSVLVSLAFTPILLSVQPAPAFGALGRMSIRQLYHVSPLGCIGIFLMGGVFSALLGMTPVWGTVVGLSVRDISAIIAAVYLGGLILQFPIGWISDRMDRRHLVLYLLIVGIVAVMLQLTANPGIWGTLLVAGIAGAVSNPVYALLLAHTNDHLDTSDMAAASAGLIFLNGLGAVGGPLIVGRLMGLLGPNGFWIFIVTLMIALALYTAWRMNRREGVAPADTGNFAVIVPAATTIAVGAAIEAAQDDSPASEDLGDNIAAADYAVLPPEDAAVEEATAEPAPEADPRT</sequence>
<feature type="domain" description="Major facilitator superfamily (MFS) profile" evidence="5">
    <location>
        <begin position="1"/>
        <end position="377"/>
    </location>
</feature>
<feature type="transmembrane region" description="Helical" evidence="4">
    <location>
        <begin position="12"/>
        <end position="31"/>
    </location>
</feature>
<evidence type="ECO:0000259" key="5">
    <source>
        <dbReference type="PROSITE" id="PS50850"/>
    </source>
</evidence>
<feature type="transmembrane region" description="Helical" evidence="4">
    <location>
        <begin position="43"/>
        <end position="61"/>
    </location>
</feature>
<dbReference type="InterPro" id="IPR011701">
    <property type="entry name" value="MFS"/>
</dbReference>
<evidence type="ECO:0000313" key="7">
    <source>
        <dbReference type="Proteomes" id="UP000234882"/>
    </source>
</evidence>
<dbReference type="InterPro" id="IPR047200">
    <property type="entry name" value="MFS_YcaD-like"/>
</dbReference>
<dbReference type="PANTHER" id="PTHR23521:SF3">
    <property type="entry name" value="MFS TRANSPORTER"/>
    <property type="match status" value="1"/>
</dbReference>